<accession>A0AAE0ZS40</accession>
<protein>
    <submittedName>
        <fullName evidence="1">Uncharacterized protein</fullName>
    </submittedName>
</protein>
<gene>
    <name evidence="1" type="ORF">RRG08_022286</name>
</gene>
<reference evidence="1" key="1">
    <citation type="journal article" date="2023" name="G3 (Bethesda)">
        <title>A reference genome for the long-term kleptoplast-retaining sea slug Elysia crispata morphotype clarki.</title>
        <authorList>
            <person name="Eastman K.E."/>
            <person name="Pendleton A.L."/>
            <person name="Shaikh M.A."/>
            <person name="Suttiyut T."/>
            <person name="Ogas R."/>
            <person name="Tomko P."/>
            <person name="Gavelis G."/>
            <person name="Widhalm J.R."/>
            <person name="Wisecaver J.H."/>
        </authorList>
    </citation>
    <scope>NUCLEOTIDE SEQUENCE</scope>
    <source>
        <strain evidence="1">ECLA1</strain>
    </source>
</reference>
<organism evidence="1 2">
    <name type="scientific">Elysia crispata</name>
    <name type="common">lettuce slug</name>
    <dbReference type="NCBI Taxonomy" id="231223"/>
    <lineage>
        <taxon>Eukaryota</taxon>
        <taxon>Metazoa</taxon>
        <taxon>Spiralia</taxon>
        <taxon>Lophotrochozoa</taxon>
        <taxon>Mollusca</taxon>
        <taxon>Gastropoda</taxon>
        <taxon>Heterobranchia</taxon>
        <taxon>Euthyneura</taxon>
        <taxon>Panpulmonata</taxon>
        <taxon>Sacoglossa</taxon>
        <taxon>Placobranchoidea</taxon>
        <taxon>Plakobranchidae</taxon>
        <taxon>Elysia</taxon>
    </lineage>
</organism>
<keyword evidence="2" id="KW-1185">Reference proteome</keyword>
<sequence length="95" mass="10474">MMGVQDRSDGRLYHEEIFILLESHLVQQQLLSTLRARFSCVLSRLAVKQQTHHPSTALTASCLTDLTTLVGGASPSQCLLQTNEITTSQHSLGPR</sequence>
<proteinExistence type="predicted"/>
<comment type="caution">
    <text evidence="1">The sequence shown here is derived from an EMBL/GenBank/DDBJ whole genome shotgun (WGS) entry which is preliminary data.</text>
</comment>
<evidence type="ECO:0000313" key="2">
    <source>
        <dbReference type="Proteomes" id="UP001283361"/>
    </source>
</evidence>
<dbReference type="EMBL" id="JAWDGP010003531">
    <property type="protein sequence ID" value="KAK3773577.1"/>
    <property type="molecule type" value="Genomic_DNA"/>
</dbReference>
<dbReference type="Proteomes" id="UP001283361">
    <property type="component" value="Unassembled WGS sequence"/>
</dbReference>
<dbReference type="AlphaFoldDB" id="A0AAE0ZS40"/>
<name>A0AAE0ZS40_9GAST</name>
<evidence type="ECO:0000313" key="1">
    <source>
        <dbReference type="EMBL" id="KAK3773577.1"/>
    </source>
</evidence>